<evidence type="ECO:0000313" key="4">
    <source>
        <dbReference type="Proteomes" id="UP000256695"/>
    </source>
</evidence>
<dbReference type="Pfam" id="PF03724">
    <property type="entry name" value="META"/>
    <property type="match status" value="1"/>
</dbReference>
<accession>A0A3D8JAE0</accession>
<evidence type="ECO:0000313" key="3">
    <source>
        <dbReference type="EMBL" id="RDU74439.1"/>
    </source>
</evidence>
<dbReference type="AlphaFoldDB" id="A0A3D8JAE0"/>
<organism evidence="3 4">
    <name type="scientific">Helicobacter anseris</name>
    <dbReference type="NCBI Taxonomy" id="375926"/>
    <lineage>
        <taxon>Bacteria</taxon>
        <taxon>Pseudomonadati</taxon>
        <taxon>Campylobacterota</taxon>
        <taxon>Epsilonproteobacteria</taxon>
        <taxon>Campylobacterales</taxon>
        <taxon>Helicobacteraceae</taxon>
        <taxon>Helicobacter</taxon>
    </lineage>
</organism>
<keyword evidence="1" id="KW-0732">Signal</keyword>
<dbReference type="EMBL" id="NXLX01000002">
    <property type="protein sequence ID" value="RDU74439.1"/>
    <property type="molecule type" value="Genomic_DNA"/>
</dbReference>
<proteinExistence type="predicted"/>
<comment type="caution">
    <text evidence="3">The sequence shown here is derived from an EMBL/GenBank/DDBJ whole genome shotgun (WGS) entry which is preliminary data.</text>
</comment>
<protein>
    <recommendedName>
        <fullName evidence="2">DUF306 domain-containing protein</fullName>
    </recommendedName>
</protein>
<evidence type="ECO:0000256" key="1">
    <source>
        <dbReference type="SAM" id="SignalP"/>
    </source>
</evidence>
<dbReference type="Gene3D" id="2.40.128.270">
    <property type="match status" value="1"/>
</dbReference>
<feature type="chain" id="PRO_5017581503" description="DUF306 domain-containing protein" evidence="1">
    <location>
        <begin position="24"/>
        <end position="137"/>
    </location>
</feature>
<reference evidence="3 4" key="1">
    <citation type="submission" date="2018-04" db="EMBL/GenBank/DDBJ databases">
        <title>Novel Campyloabacter and Helicobacter Species and Strains.</title>
        <authorList>
            <person name="Mannion A.J."/>
            <person name="Shen Z."/>
            <person name="Fox J.G."/>
        </authorList>
    </citation>
    <scope>NUCLEOTIDE SEQUENCE [LARGE SCALE GENOMIC DNA]</scope>
    <source>
        <strain evidence="3 4">MIT 04-9362</strain>
    </source>
</reference>
<dbReference type="OrthoDB" id="5348860at2"/>
<name>A0A3D8JAE0_9HELI</name>
<feature type="domain" description="DUF306" evidence="2">
    <location>
        <begin position="31"/>
        <end position="128"/>
    </location>
</feature>
<dbReference type="RefSeq" id="WP_115578494.1">
    <property type="nucleotide sequence ID" value="NZ_NXLX01000002.1"/>
</dbReference>
<dbReference type="Proteomes" id="UP000256695">
    <property type="component" value="Unassembled WGS sequence"/>
</dbReference>
<dbReference type="InterPro" id="IPR005184">
    <property type="entry name" value="DUF306_Meta_HslJ"/>
</dbReference>
<dbReference type="InterPro" id="IPR038670">
    <property type="entry name" value="HslJ-like_sf"/>
</dbReference>
<keyword evidence="4" id="KW-1185">Reference proteome</keyword>
<gene>
    <name evidence="3" type="ORF">CQA57_01655</name>
</gene>
<evidence type="ECO:0000259" key="2">
    <source>
        <dbReference type="Pfam" id="PF03724"/>
    </source>
</evidence>
<feature type="signal peptide" evidence="1">
    <location>
        <begin position="1"/>
        <end position="23"/>
    </location>
</feature>
<sequence>MKKLLILSLVFQILQATTSFSLALMHNDFLGKWKIIKADIDGVVYKITDKNAFLFFKQKKFLGNVGCNDFFGNYDVMEQQKIIIAPNNATNKTCNIKALELETKFLRYFMGNFTIEKEGKVFVLQNARLKIYLKALK</sequence>